<name>A0A816DAN7_9BILA</name>
<dbReference type="Proteomes" id="UP000663829">
    <property type="component" value="Unassembled WGS sequence"/>
</dbReference>
<evidence type="ECO:0000313" key="3">
    <source>
        <dbReference type="Proteomes" id="UP000663829"/>
    </source>
</evidence>
<dbReference type="EMBL" id="CAJNOQ010044649">
    <property type="protein sequence ID" value="CAF1633813.1"/>
    <property type="molecule type" value="Genomic_DNA"/>
</dbReference>
<proteinExistence type="predicted"/>
<protein>
    <submittedName>
        <fullName evidence="1">Uncharacterized protein</fullName>
    </submittedName>
</protein>
<sequence length="11" mass="1182">MGFCGGLLQTR</sequence>
<evidence type="ECO:0000313" key="2">
    <source>
        <dbReference type="EMBL" id="CAF4536846.1"/>
    </source>
</evidence>
<keyword evidence="3" id="KW-1185">Reference proteome</keyword>
<reference evidence="1" key="1">
    <citation type="submission" date="2021-02" db="EMBL/GenBank/DDBJ databases">
        <authorList>
            <person name="Nowell W R."/>
        </authorList>
    </citation>
    <scope>NUCLEOTIDE SEQUENCE</scope>
</reference>
<gene>
    <name evidence="1" type="ORF">GPM918_LOCUS44526</name>
    <name evidence="2" type="ORF">SRO942_LOCUS46425</name>
</gene>
<dbReference type="EMBL" id="CAJOBC010112772">
    <property type="protein sequence ID" value="CAF4536846.1"/>
    <property type="molecule type" value="Genomic_DNA"/>
</dbReference>
<evidence type="ECO:0000313" key="1">
    <source>
        <dbReference type="EMBL" id="CAF1633813.1"/>
    </source>
</evidence>
<comment type="caution">
    <text evidence="1">The sequence shown here is derived from an EMBL/GenBank/DDBJ whole genome shotgun (WGS) entry which is preliminary data.</text>
</comment>
<organism evidence="1 3">
    <name type="scientific">Didymodactylos carnosus</name>
    <dbReference type="NCBI Taxonomy" id="1234261"/>
    <lineage>
        <taxon>Eukaryota</taxon>
        <taxon>Metazoa</taxon>
        <taxon>Spiralia</taxon>
        <taxon>Gnathifera</taxon>
        <taxon>Rotifera</taxon>
        <taxon>Eurotatoria</taxon>
        <taxon>Bdelloidea</taxon>
        <taxon>Philodinida</taxon>
        <taxon>Philodinidae</taxon>
        <taxon>Didymodactylos</taxon>
    </lineage>
</organism>
<dbReference type="Proteomes" id="UP000681722">
    <property type="component" value="Unassembled WGS sequence"/>
</dbReference>
<accession>A0A816DAN7</accession>
<feature type="non-terminal residue" evidence="1">
    <location>
        <position position="11"/>
    </location>
</feature>